<name>A0A9P8YES9_9PEZI</name>
<comment type="caution">
    <text evidence="1">The sequence shown here is derived from an EMBL/GenBank/DDBJ whole genome shotgun (WGS) entry which is preliminary data.</text>
</comment>
<gene>
    <name evidence="1" type="ORF">B0I36DRAFT_69526</name>
</gene>
<dbReference type="EMBL" id="JAGTJQ010000002">
    <property type="protein sequence ID" value="KAH7037671.1"/>
    <property type="molecule type" value="Genomic_DNA"/>
</dbReference>
<keyword evidence="2" id="KW-1185">Reference proteome</keyword>
<dbReference type="InterPro" id="IPR015943">
    <property type="entry name" value="WD40/YVTN_repeat-like_dom_sf"/>
</dbReference>
<dbReference type="OrthoDB" id="308690at2759"/>
<dbReference type="GeneID" id="70192771"/>
<dbReference type="GO" id="GO:1990810">
    <property type="term" value="P:microtubule anchoring at mitotic spindle pole body"/>
    <property type="evidence" value="ECO:0007669"/>
    <property type="project" value="TreeGrafter"/>
</dbReference>
<dbReference type="PANTHER" id="PTHR16220">
    <property type="entry name" value="WD REPEAT PROTEIN 8-RELATED"/>
    <property type="match status" value="1"/>
</dbReference>
<sequence length="514" mass="55697">MLYSRVLKGSPHCLPSPDGNSIAALLASAIAIREVQTLQVTNTIKLPAGLSGGVVAFSWAPSATRILVAVVDQVHVFSTIPGDSYHAVIRLATSSVAKPTLVTFGAADDEVLVFSTHGIKLSIFNLSSSTTIEIANPKFYTAPAAARGHCIRPKSNHLALLTRNAGKDMISIHPPRSRELMRSWTVETIDAQGLTWTPDGNWLLVWESAAHGHRLLYYTPDGHLFNEWHGPKPGPGDVDLHLGAGIGHLKLGAVGELIAISDSSRAVTVLSTSTMAEKARLTHTDDIRPSETLQVWQEQSVTQTEQAGPIFAKATQTVAPPGGSVSGSSDAKSGCNLIAFDCSCTLLVTRLAAAPSTLWIWDIPNAELRAVLVYHSDVVQVQWHPTQAELLLIRCEAAALGTIFVWDPLSQGPRTLGIESRLKLRKITGKLQVRWLDRADELASVFYADDSSFGLCLLADNDSDLAEWFPQGQEDQDSFLSLAGSDRRNGTASLLEDFDDDHSDMEDTFHFKRT</sequence>
<dbReference type="RefSeq" id="XP_046016792.1">
    <property type="nucleotide sequence ID" value="XM_046163225.1"/>
</dbReference>
<dbReference type="SUPFAM" id="SSF69322">
    <property type="entry name" value="Tricorn protease domain 2"/>
    <property type="match status" value="1"/>
</dbReference>
<organism evidence="1 2">
    <name type="scientific">Microdochium trichocladiopsis</name>
    <dbReference type="NCBI Taxonomy" id="1682393"/>
    <lineage>
        <taxon>Eukaryota</taxon>
        <taxon>Fungi</taxon>
        <taxon>Dikarya</taxon>
        <taxon>Ascomycota</taxon>
        <taxon>Pezizomycotina</taxon>
        <taxon>Sordariomycetes</taxon>
        <taxon>Xylariomycetidae</taxon>
        <taxon>Xylariales</taxon>
        <taxon>Microdochiaceae</taxon>
        <taxon>Microdochium</taxon>
    </lineage>
</organism>
<dbReference type="GO" id="GO:1990811">
    <property type="term" value="C:MWP complex"/>
    <property type="evidence" value="ECO:0007669"/>
    <property type="project" value="TreeGrafter"/>
</dbReference>
<dbReference type="Gene3D" id="2.130.10.10">
    <property type="entry name" value="YVTN repeat-like/Quinoprotein amine dehydrogenase"/>
    <property type="match status" value="1"/>
</dbReference>
<dbReference type="PANTHER" id="PTHR16220:SF0">
    <property type="entry name" value="WD REPEAT-CONTAINING PROTEIN WRAP73"/>
    <property type="match status" value="1"/>
</dbReference>
<dbReference type="GO" id="GO:0005815">
    <property type="term" value="C:microtubule organizing center"/>
    <property type="evidence" value="ECO:0007669"/>
    <property type="project" value="TreeGrafter"/>
</dbReference>
<protein>
    <submittedName>
        <fullName evidence="1">WD40 domain-containing protein</fullName>
    </submittedName>
</protein>
<evidence type="ECO:0000313" key="1">
    <source>
        <dbReference type="EMBL" id="KAH7037671.1"/>
    </source>
</evidence>
<dbReference type="Proteomes" id="UP000756346">
    <property type="component" value="Unassembled WGS sequence"/>
</dbReference>
<dbReference type="AlphaFoldDB" id="A0A9P8YES9"/>
<dbReference type="InterPro" id="IPR052778">
    <property type="entry name" value="Centrosome-WD_assoc"/>
</dbReference>
<reference evidence="1" key="1">
    <citation type="journal article" date="2021" name="Nat. Commun.">
        <title>Genetic determinants of endophytism in the Arabidopsis root mycobiome.</title>
        <authorList>
            <person name="Mesny F."/>
            <person name="Miyauchi S."/>
            <person name="Thiergart T."/>
            <person name="Pickel B."/>
            <person name="Atanasova L."/>
            <person name="Karlsson M."/>
            <person name="Huettel B."/>
            <person name="Barry K.W."/>
            <person name="Haridas S."/>
            <person name="Chen C."/>
            <person name="Bauer D."/>
            <person name="Andreopoulos W."/>
            <person name="Pangilinan J."/>
            <person name="LaButti K."/>
            <person name="Riley R."/>
            <person name="Lipzen A."/>
            <person name="Clum A."/>
            <person name="Drula E."/>
            <person name="Henrissat B."/>
            <person name="Kohler A."/>
            <person name="Grigoriev I.V."/>
            <person name="Martin F.M."/>
            <person name="Hacquard S."/>
        </authorList>
    </citation>
    <scope>NUCLEOTIDE SEQUENCE</scope>
    <source>
        <strain evidence="1">MPI-CAGE-CH-0230</strain>
    </source>
</reference>
<evidence type="ECO:0000313" key="2">
    <source>
        <dbReference type="Proteomes" id="UP000756346"/>
    </source>
</evidence>
<accession>A0A9P8YES9</accession>
<proteinExistence type="predicted"/>